<organism evidence="2 3">
    <name type="scientific">Weissella confusa</name>
    <name type="common">Lactobacillus confusus</name>
    <dbReference type="NCBI Taxonomy" id="1583"/>
    <lineage>
        <taxon>Bacteria</taxon>
        <taxon>Bacillati</taxon>
        <taxon>Bacillota</taxon>
        <taxon>Bacilli</taxon>
        <taxon>Lactobacillales</taxon>
        <taxon>Lactobacillaceae</taxon>
        <taxon>Weissella</taxon>
    </lineage>
</organism>
<accession>A0AAE2S5P2</accession>
<feature type="coiled-coil region" evidence="1">
    <location>
        <begin position="15"/>
        <end position="44"/>
    </location>
</feature>
<dbReference type="RefSeq" id="WP_135411135.1">
    <property type="nucleotide sequence ID" value="NZ_JAAOCW010000001.1"/>
</dbReference>
<reference evidence="2" key="1">
    <citation type="submission" date="2020-02" db="EMBL/GenBank/DDBJ databases">
        <authorList>
            <person name="Fontana A."/>
            <person name="Patrone V."/>
            <person name="Morelli L."/>
        </authorList>
    </citation>
    <scope>NUCLEOTIDE SEQUENCE</scope>
    <source>
        <strain evidence="2">CCUG 30943</strain>
    </source>
</reference>
<protein>
    <submittedName>
        <fullName evidence="2">DUF4258 domain-containing protein</fullName>
    </submittedName>
</protein>
<comment type="caution">
    <text evidence="2">The sequence shown here is derived from an EMBL/GenBank/DDBJ whole genome shotgun (WGS) entry which is preliminary data.</text>
</comment>
<gene>
    <name evidence="2" type="ORF">HAU43_00935</name>
</gene>
<evidence type="ECO:0000313" key="2">
    <source>
        <dbReference type="EMBL" id="MBJ7631681.1"/>
    </source>
</evidence>
<evidence type="ECO:0000256" key="1">
    <source>
        <dbReference type="SAM" id="Coils"/>
    </source>
</evidence>
<keyword evidence="1" id="KW-0175">Coiled coil</keyword>
<sequence length="284" mass="32334">MADIDYENYSDDDYLAELKDYVDAAKKEKEQDEAERRKQLAEMVGGYMGLWWYLRSFSASAARNIRTYAAIADREAKVTAWKSAAARDKGLSQYRDLPGRKDQQVMIINEFGACQYCLPYVGKTYSLGDAQTLVPFHPNCRCTLVRVEDDSKPDLSFFGGILAGTQIGNDDNSDDDYENIDQEPEEPIEIKSLKDIPEEWFALRGIKAVDGTVIKQVNFHAIQRAYERDITVEDFKKTLVSDNTFITEAPGDDVFWYNGDNDVLLVVNKKEGKIITVYHVDEVE</sequence>
<evidence type="ECO:0000313" key="3">
    <source>
        <dbReference type="Proteomes" id="UP000808038"/>
    </source>
</evidence>
<proteinExistence type="predicted"/>
<name>A0AAE2S5P2_WEICO</name>
<dbReference type="EMBL" id="JAAOCX010000001">
    <property type="protein sequence ID" value="MBJ7631681.1"/>
    <property type="molecule type" value="Genomic_DNA"/>
</dbReference>
<reference evidence="2" key="2">
    <citation type="journal article" date="2021" name="Int. J. Food Microbiol.">
        <title>Safety demonstration of a microbial species for use in the food chain: Weissella confusa.</title>
        <authorList>
            <person name="Bourdichon F."/>
            <person name="Patrone V."/>
            <person name="Fontana A."/>
            <person name="Milani G."/>
            <person name="Morelli L."/>
        </authorList>
    </citation>
    <scope>NUCLEOTIDE SEQUENCE</scope>
    <source>
        <strain evidence="2">CCUG 30943</strain>
    </source>
</reference>
<dbReference type="AlphaFoldDB" id="A0AAE2S5P2"/>
<dbReference type="Proteomes" id="UP000808038">
    <property type="component" value="Unassembled WGS sequence"/>
</dbReference>